<keyword evidence="5" id="KW-0663">Pyridoxal phosphate</keyword>
<dbReference type="EMBL" id="CP009246">
    <property type="protein sequence ID" value="APT86403.1"/>
    <property type="molecule type" value="Genomic_DNA"/>
</dbReference>
<dbReference type="OrthoDB" id="9763453at2"/>
<gene>
    <name evidence="8" type="ORF">CFL01nite_15010</name>
    <name evidence="7" type="ORF">CFLV_03845</name>
</gene>
<dbReference type="SUPFAM" id="SSF53383">
    <property type="entry name" value="PLP-dependent transferases"/>
    <property type="match status" value="1"/>
</dbReference>
<dbReference type="GO" id="GO:0030170">
    <property type="term" value="F:pyridoxal phosphate binding"/>
    <property type="evidence" value="ECO:0007669"/>
    <property type="project" value="InterPro"/>
</dbReference>
<dbReference type="GO" id="GO:0005737">
    <property type="term" value="C:cytoplasm"/>
    <property type="evidence" value="ECO:0007669"/>
    <property type="project" value="TreeGrafter"/>
</dbReference>
<dbReference type="Proteomes" id="UP000315353">
    <property type="component" value="Unassembled WGS sequence"/>
</dbReference>
<dbReference type="InterPro" id="IPR051326">
    <property type="entry name" value="Kynurenine-oxoglutarate_AT"/>
</dbReference>
<dbReference type="CDD" id="cd00609">
    <property type="entry name" value="AAT_like"/>
    <property type="match status" value="1"/>
</dbReference>
<evidence type="ECO:0000256" key="4">
    <source>
        <dbReference type="ARBA" id="ARBA00022679"/>
    </source>
</evidence>
<dbReference type="Gene3D" id="3.40.640.10">
    <property type="entry name" value="Type I PLP-dependent aspartate aminotransferase-like (Major domain)"/>
    <property type="match status" value="1"/>
</dbReference>
<evidence type="ECO:0000313" key="10">
    <source>
        <dbReference type="Proteomes" id="UP000315353"/>
    </source>
</evidence>
<keyword evidence="3 7" id="KW-0032">Aminotransferase</keyword>
<evidence type="ECO:0000256" key="3">
    <source>
        <dbReference type="ARBA" id="ARBA00022576"/>
    </source>
</evidence>
<sequence>MVVKRMQEFGETIFATMTQLALDNHAVNLGQGFPDSDGPKRMLEIAQEQIATGHNQYAPGMGVMALREAISADNNVPVDNVLVTVGASEAIAASVLGLVEPGQEVIVIEPYYDSYAAAIALAGAQRVAVPLKAVGNTWDIDVPAIRAAVTDRTAMIIINSPHNPTGAIFSEQGMRDLASLCVERDLLVLSDEVYEHLTFGDAQHREIRLLPGMAERTIKVSSAAKTFNVTGWKTGWAIATPALLDGVVKAKQFITFVGATPFQAAVAYALREEGAWVESMVAELSECRSILVAGLESAGYRVHDTKGTYYVVADVGEDAGEFCKRLPAEKGVAAIPLTAFTDHPDPWKQKVRFAFSKRPEIIREAVRRLNS</sequence>
<protein>
    <submittedName>
        <fullName evidence="7">Aminotransferase</fullName>
    </submittedName>
</protein>
<evidence type="ECO:0000313" key="7">
    <source>
        <dbReference type="EMBL" id="APT86403.1"/>
    </source>
</evidence>
<dbReference type="InterPro" id="IPR015422">
    <property type="entry name" value="PyrdxlP-dep_Trfase_small"/>
</dbReference>
<dbReference type="InterPro" id="IPR015424">
    <property type="entry name" value="PyrdxlP-dep_Trfase"/>
</dbReference>
<dbReference type="PANTHER" id="PTHR43807:SF20">
    <property type="entry name" value="FI04487P"/>
    <property type="match status" value="1"/>
</dbReference>
<dbReference type="STRING" id="28028.CFLV_03845"/>
<keyword evidence="4 7" id="KW-0808">Transferase</keyword>
<dbReference type="GeneID" id="82879849"/>
<accession>A0A1L7CKT3</accession>
<dbReference type="EMBL" id="BJNB01000022">
    <property type="protein sequence ID" value="GEB98006.1"/>
    <property type="molecule type" value="Genomic_DNA"/>
</dbReference>
<evidence type="ECO:0000256" key="1">
    <source>
        <dbReference type="ARBA" id="ARBA00001933"/>
    </source>
</evidence>
<dbReference type="KEGG" id="cfc:CFLV_03845"/>
<keyword evidence="9" id="KW-1185">Reference proteome</keyword>
<dbReference type="AlphaFoldDB" id="A0A1L7CKT3"/>
<dbReference type="PANTHER" id="PTHR43807">
    <property type="entry name" value="FI04487P"/>
    <property type="match status" value="1"/>
</dbReference>
<dbReference type="Pfam" id="PF00155">
    <property type="entry name" value="Aminotran_1_2"/>
    <property type="match status" value="1"/>
</dbReference>
<evidence type="ECO:0000313" key="8">
    <source>
        <dbReference type="EMBL" id="GEB98006.1"/>
    </source>
</evidence>
<dbReference type="FunFam" id="3.40.640.10:FF:000033">
    <property type="entry name" value="Aspartate aminotransferase"/>
    <property type="match status" value="1"/>
</dbReference>
<dbReference type="Proteomes" id="UP000185479">
    <property type="component" value="Chromosome"/>
</dbReference>
<name>A0A1L7CKT3_CORFL</name>
<comment type="cofactor">
    <cofactor evidence="1">
        <name>pyridoxal 5'-phosphate</name>
        <dbReference type="ChEBI" id="CHEBI:597326"/>
    </cofactor>
</comment>
<dbReference type="InterPro" id="IPR004839">
    <property type="entry name" value="Aminotransferase_I/II_large"/>
</dbReference>
<dbReference type="RefSeq" id="WP_075729399.1">
    <property type="nucleotide sequence ID" value="NZ_BJNB01000022.1"/>
</dbReference>
<reference evidence="7 9" key="1">
    <citation type="submission" date="2014-08" db="EMBL/GenBank/DDBJ databases">
        <title>Complete genome sequence of Corynebacterium flavescens OJ8(T)(=DSM 20296(T)), isolated from cheese.</title>
        <authorList>
            <person name="Ruckert C."/>
            <person name="Albersmeier A."/>
            <person name="Winkler A."/>
            <person name="Kalinowski J."/>
        </authorList>
    </citation>
    <scope>NUCLEOTIDE SEQUENCE [LARGE SCALE GENOMIC DNA]</scope>
    <source>
        <strain evidence="7 9">OJ8</strain>
    </source>
</reference>
<dbReference type="Gene3D" id="3.90.1150.10">
    <property type="entry name" value="Aspartate Aminotransferase, domain 1"/>
    <property type="match status" value="1"/>
</dbReference>
<organism evidence="7 9">
    <name type="scientific">Corynebacterium flavescens</name>
    <dbReference type="NCBI Taxonomy" id="28028"/>
    <lineage>
        <taxon>Bacteria</taxon>
        <taxon>Bacillati</taxon>
        <taxon>Actinomycetota</taxon>
        <taxon>Actinomycetes</taxon>
        <taxon>Mycobacteriales</taxon>
        <taxon>Corynebacteriaceae</taxon>
        <taxon>Corynebacterium</taxon>
    </lineage>
</organism>
<evidence type="ECO:0000256" key="2">
    <source>
        <dbReference type="ARBA" id="ARBA00007441"/>
    </source>
</evidence>
<comment type="similarity">
    <text evidence="2">Belongs to the class-I pyridoxal-phosphate-dependent aminotransferase family.</text>
</comment>
<dbReference type="GO" id="GO:0016212">
    <property type="term" value="F:kynurenine-oxoglutarate transaminase activity"/>
    <property type="evidence" value="ECO:0007669"/>
    <property type="project" value="TreeGrafter"/>
</dbReference>
<dbReference type="InterPro" id="IPR015421">
    <property type="entry name" value="PyrdxlP-dep_Trfase_major"/>
</dbReference>
<proteinExistence type="inferred from homology"/>
<reference evidence="8 10" key="2">
    <citation type="submission" date="2019-06" db="EMBL/GenBank/DDBJ databases">
        <title>Whole genome shotgun sequence of Corynebacterium flavescens NBRC 14136.</title>
        <authorList>
            <person name="Hosoyama A."/>
            <person name="Uohara A."/>
            <person name="Ohji S."/>
            <person name="Ichikawa N."/>
        </authorList>
    </citation>
    <scope>NUCLEOTIDE SEQUENCE [LARGE SCALE GENOMIC DNA]</scope>
    <source>
        <strain evidence="8 10">NBRC 14136</strain>
    </source>
</reference>
<evidence type="ECO:0000259" key="6">
    <source>
        <dbReference type="Pfam" id="PF00155"/>
    </source>
</evidence>
<evidence type="ECO:0000313" key="9">
    <source>
        <dbReference type="Proteomes" id="UP000185479"/>
    </source>
</evidence>
<feature type="domain" description="Aminotransferase class I/classII large" evidence="6">
    <location>
        <begin position="26"/>
        <end position="369"/>
    </location>
</feature>
<evidence type="ECO:0000256" key="5">
    <source>
        <dbReference type="ARBA" id="ARBA00022898"/>
    </source>
</evidence>